<dbReference type="SMART" id="SM00066">
    <property type="entry name" value="GAL4"/>
    <property type="match status" value="1"/>
</dbReference>
<dbReference type="GO" id="GO:0008270">
    <property type="term" value="F:zinc ion binding"/>
    <property type="evidence" value="ECO:0007669"/>
    <property type="project" value="InterPro"/>
</dbReference>
<evidence type="ECO:0000313" key="8">
    <source>
        <dbReference type="Proteomes" id="UP000696573"/>
    </source>
</evidence>
<gene>
    <name evidence="7" type="ORF">CRHIZ90672A_00004424</name>
</gene>
<evidence type="ECO:0000313" key="7">
    <source>
        <dbReference type="EMBL" id="CAH0020613.1"/>
    </source>
</evidence>
<dbReference type="Pfam" id="PF00172">
    <property type="entry name" value="Zn_clus"/>
    <property type="match status" value="1"/>
</dbReference>
<keyword evidence="2" id="KW-0862">Zinc</keyword>
<dbReference type="InterPro" id="IPR018247">
    <property type="entry name" value="EF_Hand_1_Ca_BS"/>
</dbReference>
<evidence type="ECO:0000256" key="3">
    <source>
        <dbReference type="ARBA" id="ARBA00023015"/>
    </source>
</evidence>
<dbReference type="Proteomes" id="UP000696573">
    <property type="component" value="Unassembled WGS sequence"/>
</dbReference>
<dbReference type="PANTHER" id="PTHR47660:SF3">
    <property type="entry name" value="FINGER DOMAIN PROTEIN, PUTATIVE (AFU_ORTHOLOGUE AFUA_4G03310)-RELATED"/>
    <property type="match status" value="1"/>
</dbReference>
<proteinExistence type="predicted"/>
<organism evidence="7 8">
    <name type="scientific">Clonostachys rhizophaga</name>
    <dbReference type="NCBI Taxonomy" id="160324"/>
    <lineage>
        <taxon>Eukaryota</taxon>
        <taxon>Fungi</taxon>
        <taxon>Dikarya</taxon>
        <taxon>Ascomycota</taxon>
        <taxon>Pezizomycotina</taxon>
        <taxon>Sordariomycetes</taxon>
        <taxon>Hypocreomycetidae</taxon>
        <taxon>Hypocreales</taxon>
        <taxon>Bionectriaceae</taxon>
        <taxon>Clonostachys</taxon>
    </lineage>
</organism>
<name>A0A9N9VAJ0_9HYPO</name>
<dbReference type="AlphaFoldDB" id="A0A9N9VAJ0"/>
<keyword evidence="4" id="KW-0804">Transcription</keyword>
<dbReference type="EMBL" id="CABFNQ020000645">
    <property type="protein sequence ID" value="CAH0020613.1"/>
    <property type="molecule type" value="Genomic_DNA"/>
</dbReference>
<evidence type="ECO:0000256" key="2">
    <source>
        <dbReference type="ARBA" id="ARBA00022833"/>
    </source>
</evidence>
<dbReference type="OrthoDB" id="4898101at2759"/>
<keyword evidence="3" id="KW-0805">Transcription regulation</keyword>
<evidence type="ECO:0000256" key="5">
    <source>
        <dbReference type="ARBA" id="ARBA00023242"/>
    </source>
</evidence>
<keyword evidence="8" id="KW-1185">Reference proteome</keyword>
<dbReference type="GO" id="GO:0000981">
    <property type="term" value="F:DNA-binding transcription factor activity, RNA polymerase II-specific"/>
    <property type="evidence" value="ECO:0007669"/>
    <property type="project" value="InterPro"/>
</dbReference>
<dbReference type="Gene3D" id="4.10.240.10">
    <property type="entry name" value="Zn(2)-C6 fungal-type DNA-binding domain"/>
    <property type="match status" value="1"/>
</dbReference>
<comment type="caution">
    <text evidence="7">The sequence shown here is derived from an EMBL/GenBank/DDBJ whole genome shotgun (WGS) entry which is preliminary data.</text>
</comment>
<dbReference type="PROSITE" id="PS00018">
    <property type="entry name" value="EF_HAND_1"/>
    <property type="match status" value="1"/>
</dbReference>
<dbReference type="CDD" id="cd00067">
    <property type="entry name" value="GAL4"/>
    <property type="match status" value="1"/>
</dbReference>
<protein>
    <recommendedName>
        <fullName evidence="6">Zn(2)-C6 fungal-type domain-containing protein</fullName>
    </recommendedName>
</protein>
<dbReference type="PANTHER" id="PTHR47660">
    <property type="entry name" value="TRANSCRIPTION FACTOR WITH C2H2 AND ZN(2)-CYS(6) DNA BINDING DOMAIN (EUROFUNG)-RELATED-RELATED"/>
    <property type="match status" value="1"/>
</dbReference>
<accession>A0A9N9VAJ0</accession>
<dbReference type="SUPFAM" id="SSF57701">
    <property type="entry name" value="Zn2/Cys6 DNA-binding domain"/>
    <property type="match status" value="1"/>
</dbReference>
<sequence length="586" mass="64907">MPKSRAKSCAQCRAAKTRCSLSIPYSRCANRSLDCQYLPTQRGAEPRSVRSLTLRPLLSRTFGAPNFPHGGGIDEPILNHQLTSLADPIVAGTEERLAKKSAGPGSSLDVDPSIAEMAQLLGTDPRITDLSMIPSSTPPLYASPETSLPLFSSPSGSADSDTSGFISGIDLRSTLAAASETPTLSYPAMLTMQNSLISEPPLSDADISNFLSTLYSPDFAFTPLRFNSDRPNLPFLPNPSHIGLGLPISPEMAKSGLSSNLSVRVRSFQQGSLTSKMLLSQVVDYSRLFSEGKHMPPFIYPPCRLSPGMECLSGKHHTCLPPILAICTHLSRMFYSRTPGSTQFVVQQIYVHLRQLHAEVRPTFLVPECSKCDIEPCQYEKYDQEKMLQSLQAAVIYGLLCSQCPDIVSDADAAWLVSITEKFSRTLYGQNYSLLSVDYICSSRSGWAFMESMRRQSRLGCLLYLIDLLFHVDARTPSRGDCPEFVDLPLPSARGLWQPMCHEDWKRRYEEDNYSRKLKGTRQLTMGDLFRLKKSGINSDQVFQSTKDSVTEEISEWVKDVDDFSMLLWLAFTLEGGGQAIIDKKA</sequence>
<dbReference type="InterPro" id="IPR001138">
    <property type="entry name" value="Zn2Cys6_DnaBD"/>
</dbReference>
<evidence type="ECO:0000256" key="4">
    <source>
        <dbReference type="ARBA" id="ARBA00023163"/>
    </source>
</evidence>
<keyword evidence="1" id="KW-0479">Metal-binding</keyword>
<feature type="domain" description="Zn(2)-C6 fungal-type" evidence="6">
    <location>
        <begin position="3"/>
        <end position="46"/>
    </location>
</feature>
<evidence type="ECO:0000259" key="6">
    <source>
        <dbReference type="SMART" id="SM00066"/>
    </source>
</evidence>
<reference evidence="7" key="1">
    <citation type="submission" date="2021-10" db="EMBL/GenBank/DDBJ databases">
        <authorList>
            <person name="Piombo E."/>
        </authorList>
    </citation>
    <scope>NUCLEOTIDE SEQUENCE</scope>
</reference>
<keyword evidence="5" id="KW-0539">Nucleus</keyword>
<dbReference type="InterPro" id="IPR036864">
    <property type="entry name" value="Zn2-C6_fun-type_DNA-bd_sf"/>
</dbReference>
<evidence type="ECO:0000256" key="1">
    <source>
        <dbReference type="ARBA" id="ARBA00022723"/>
    </source>
</evidence>